<keyword evidence="5 7" id="KW-0234">DNA repair</keyword>
<dbReference type="PANTHER" id="PTHR33991">
    <property type="entry name" value="DNA REPAIR PROTEIN RECO"/>
    <property type="match status" value="1"/>
</dbReference>
<feature type="domain" description="DNA replication/recombination mediator RecO N-terminal" evidence="9">
    <location>
        <begin position="4"/>
        <end position="73"/>
    </location>
</feature>
<dbReference type="RefSeq" id="WP_145067590.1">
    <property type="nucleotide sequence ID" value="NZ_CP036287.1"/>
</dbReference>
<evidence type="ECO:0000256" key="2">
    <source>
        <dbReference type="ARBA" id="ARBA00021310"/>
    </source>
</evidence>
<keyword evidence="11" id="KW-1185">Reference proteome</keyword>
<evidence type="ECO:0000256" key="8">
    <source>
        <dbReference type="SAM" id="MobiDB-lite"/>
    </source>
</evidence>
<organism evidence="10 11">
    <name type="scientific">Engelhardtia mirabilis</name>
    <dbReference type="NCBI Taxonomy" id="2528011"/>
    <lineage>
        <taxon>Bacteria</taxon>
        <taxon>Pseudomonadati</taxon>
        <taxon>Planctomycetota</taxon>
        <taxon>Planctomycetia</taxon>
        <taxon>Planctomycetia incertae sedis</taxon>
        <taxon>Engelhardtia</taxon>
    </lineage>
</organism>
<evidence type="ECO:0000259" key="9">
    <source>
        <dbReference type="Pfam" id="PF11967"/>
    </source>
</evidence>
<feature type="compositionally biased region" description="Basic residues" evidence="8">
    <location>
        <begin position="250"/>
        <end position="262"/>
    </location>
</feature>
<dbReference type="KEGG" id="pbap:Pla133_36130"/>
<dbReference type="InterPro" id="IPR022572">
    <property type="entry name" value="DNA_rep/recomb_RecO_N"/>
</dbReference>
<dbReference type="GO" id="GO:0006310">
    <property type="term" value="P:DNA recombination"/>
    <property type="evidence" value="ECO:0007669"/>
    <property type="project" value="UniProtKB-UniRule"/>
</dbReference>
<evidence type="ECO:0000313" key="10">
    <source>
        <dbReference type="EMBL" id="QDU68515.1"/>
    </source>
</evidence>
<feature type="compositionally biased region" description="Basic and acidic residues" evidence="8">
    <location>
        <begin position="270"/>
        <end position="283"/>
    </location>
</feature>
<evidence type="ECO:0000256" key="5">
    <source>
        <dbReference type="ARBA" id="ARBA00023204"/>
    </source>
</evidence>
<dbReference type="Proteomes" id="UP000316921">
    <property type="component" value="Chromosome"/>
</dbReference>
<comment type="function">
    <text evidence="7">Involved in DNA repair and RecF pathway recombination.</text>
</comment>
<dbReference type="Gene3D" id="1.20.1440.120">
    <property type="entry name" value="Recombination protein O, C-terminal domain"/>
    <property type="match status" value="1"/>
</dbReference>
<evidence type="ECO:0000256" key="4">
    <source>
        <dbReference type="ARBA" id="ARBA00023172"/>
    </source>
</evidence>
<dbReference type="InterPro" id="IPR003717">
    <property type="entry name" value="RecO"/>
</dbReference>
<dbReference type="AlphaFoldDB" id="A0A518BNG4"/>
<dbReference type="PANTHER" id="PTHR33991:SF1">
    <property type="entry name" value="DNA REPAIR PROTEIN RECO"/>
    <property type="match status" value="1"/>
</dbReference>
<name>A0A518BNG4_9BACT</name>
<dbReference type="InterPro" id="IPR012340">
    <property type="entry name" value="NA-bd_OB-fold"/>
</dbReference>
<dbReference type="HAMAP" id="MF_00201">
    <property type="entry name" value="RecO"/>
    <property type="match status" value="1"/>
</dbReference>
<dbReference type="Pfam" id="PF11967">
    <property type="entry name" value="RecO_N"/>
    <property type="match status" value="1"/>
</dbReference>
<accession>A0A518BNG4</accession>
<evidence type="ECO:0000256" key="1">
    <source>
        <dbReference type="ARBA" id="ARBA00007452"/>
    </source>
</evidence>
<dbReference type="GO" id="GO:0043590">
    <property type="term" value="C:bacterial nucleoid"/>
    <property type="evidence" value="ECO:0007669"/>
    <property type="project" value="TreeGrafter"/>
</dbReference>
<feature type="region of interest" description="Disordered" evidence="8">
    <location>
        <begin position="250"/>
        <end position="283"/>
    </location>
</feature>
<dbReference type="GO" id="GO:0006302">
    <property type="term" value="P:double-strand break repair"/>
    <property type="evidence" value="ECO:0007669"/>
    <property type="project" value="TreeGrafter"/>
</dbReference>
<dbReference type="NCBIfam" id="TIGR00613">
    <property type="entry name" value="reco"/>
    <property type="match status" value="1"/>
</dbReference>
<evidence type="ECO:0000256" key="3">
    <source>
        <dbReference type="ARBA" id="ARBA00022763"/>
    </source>
</evidence>
<dbReference type="InterPro" id="IPR042242">
    <property type="entry name" value="RecO_C"/>
</dbReference>
<evidence type="ECO:0000256" key="7">
    <source>
        <dbReference type="HAMAP-Rule" id="MF_00201"/>
    </source>
</evidence>
<dbReference type="Pfam" id="PF02565">
    <property type="entry name" value="RecO_C"/>
    <property type="match status" value="1"/>
</dbReference>
<evidence type="ECO:0000256" key="6">
    <source>
        <dbReference type="ARBA" id="ARBA00033409"/>
    </source>
</evidence>
<gene>
    <name evidence="7 10" type="primary">recO</name>
    <name evidence="10" type="ORF">Pla133_36130</name>
</gene>
<proteinExistence type="inferred from homology"/>
<dbReference type="Gene3D" id="2.40.50.140">
    <property type="entry name" value="Nucleic acid-binding proteins"/>
    <property type="match status" value="1"/>
</dbReference>
<sequence length="283" mass="31134">MAVSTSSRALLLKRSPYGETSLVVQVLTRDHGLVSLLARGAYRPTSRFFAVLDLFDTLELEWRPRRSSDLALLVSGDRRVLRRSIPRDLEAYRAGLAALEAGQFGGRAGARDHELYDLLESTLDRLDAAPVRADLELIVFDLRFLASQGLAPALEACAACGRPAPVPHDPREKTAFSAERGGRLCRHCALAARAEGARVGLLPAQVLVAAALMGREGADALRDRGLESLRAAVRDFVERFLEYHLERRPKARRRLPRPRRRSGALAAPTADDHAERSHDLPPS</sequence>
<reference evidence="10 11" key="1">
    <citation type="submission" date="2019-02" db="EMBL/GenBank/DDBJ databases">
        <title>Deep-cultivation of Planctomycetes and their phenomic and genomic characterization uncovers novel biology.</title>
        <authorList>
            <person name="Wiegand S."/>
            <person name="Jogler M."/>
            <person name="Boedeker C."/>
            <person name="Pinto D."/>
            <person name="Vollmers J."/>
            <person name="Rivas-Marin E."/>
            <person name="Kohn T."/>
            <person name="Peeters S.H."/>
            <person name="Heuer A."/>
            <person name="Rast P."/>
            <person name="Oberbeckmann S."/>
            <person name="Bunk B."/>
            <person name="Jeske O."/>
            <person name="Meyerdierks A."/>
            <person name="Storesund J.E."/>
            <person name="Kallscheuer N."/>
            <person name="Luecker S."/>
            <person name="Lage O.M."/>
            <person name="Pohl T."/>
            <person name="Merkel B.J."/>
            <person name="Hornburger P."/>
            <person name="Mueller R.-W."/>
            <person name="Bruemmer F."/>
            <person name="Labrenz M."/>
            <person name="Spormann A.M."/>
            <person name="Op den Camp H."/>
            <person name="Overmann J."/>
            <person name="Amann R."/>
            <person name="Jetten M.S.M."/>
            <person name="Mascher T."/>
            <person name="Medema M.H."/>
            <person name="Devos D.P."/>
            <person name="Kaster A.-K."/>
            <person name="Ovreas L."/>
            <person name="Rohde M."/>
            <person name="Galperin M.Y."/>
            <person name="Jogler C."/>
        </authorList>
    </citation>
    <scope>NUCLEOTIDE SEQUENCE [LARGE SCALE GENOMIC DNA]</scope>
    <source>
        <strain evidence="10 11">Pla133</strain>
    </source>
</reference>
<dbReference type="InterPro" id="IPR037278">
    <property type="entry name" value="ARFGAP/RecO"/>
</dbReference>
<keyword evidence="4 7" id="KW-0233">DNA recombination</keyword>
<comment type="similarity">
    <text evidence="1 7">Belongs to the RecO family.</text>
</comment>
<keyword evidence="3 7" id="KW-0227">DNA damage</keyword>
<dbReference type="SUPFAM" id="SSF57863">
    <property type="entry name" value="ArfGap/RecO-like zinc finger"/>
    <property type="match status" value="1"/>
</dbReference>
<evidence type="ECO:0000313" key="11">
    <source>
        <dbReference type="Proteomes" id="UP000316921"/>
    </source>
</evidence>
<dbReference type="SUPFAM" id="SSF50249">
    <property type="entry name" value="Nucleic acid-binding proteins"/>
    <property type="match status" value="1"/>
</dbReference>
<dbReference type="EMBL" id="CP036287">
    <property type="protein sequence ID" value="QDU68515.1"/>
    <property type="molecule type" value="Genomic_DNA"/>
</dbReference>
<protein>
    <recommendedName>
        <fullName evidence="2 7">DNA repair protein RecO</fullName>
    </recommendedName>
    <alternativeName>
        <fullName evidence="6 7">Recombination protein O</fullName>
    </alternativeName>
</protein>